<dbReference type="Proteomes" id="UP000595498">
    <property type="component" value="Chromosome"/>
</dbReference>
<reference evidence="3 5" key="2">
    <citation type="submission" date="2019-10" db="EMBL/GenBank/DDBJ databases">
        <authorList>
            <person name="Karimi E."/>
        </authorList>
    </citation>
    <scope>NUCLEOTIDE SEQUENCE [LARGE SCALE GENOMIC DNA]</scope>
    <source>
        <strain evidence="3">Sphingobacterium sp. 8BC</strain>
    </source>
</reference>
<proteinExistence type="predicted"/>
<dbReference type="GeneID" id="88829903"/>
<dbReference type="RefSeq" id="WP_070567317.1">
    <property type="nucleotide sequence ID" value="NZ_CP068086.1"/>
</dbReference>
<organism evidence="2 4">
    <name type="scientific">Sphingobacterium multivorum</name>
    <dbReference type="NCBI Taxonomy" id="28454"/>
    <lineage>
        <taxon>Bacteria</taxon>
        <taxon>Pseudomonadati</taxon>
        <taxon>Bacteroidota</taxon>
        <taxon>Sphingobacteriia</taxon>
        <taxon>Sphingobacteriales</taxon>
        <taxon>Sphingobacteriaceae</taxon>
        <taxon>Sphingobacterium</taxon>
    </lineage>
</organism>
<evidence type="ECO:0000313" key="1">
    <source>
        <dbReference type="EMBL" id="QQT51932.1"/>
    </source>
</evidence>
<dbReference type="Pfam" id="PF14114">
    <property type="entry name" value="DUF4286"/>
    <property type="match status" value="1"/>
</dbReference>
<gene>
    <name evidence="1" type="ORF">I6I98_16805</name>
    <name evidence="2" type="ORF">NCTC11343_01542</name>
    <name evidence="3" type="ORF">SPHINGO8BC_51256</name>
</gene>
<reference evidence="1 6" key="3">
    <citation type="submission" date="2021-01" db="EMBL/GenBank/DDBJ databases">
        <title>FDA dAtabase for Regulatory Grade micrObial Sequences (FDA-ARGOS): Supporting development and validation of Infectious Disease Dx tests.</title>
        <authorList>
            <person name="Sproer C."/>
            <person name="Gronow S."/>
            <person name="Severitt S."/>
            <person name="Schroder I."/>
            <person name="Tallon L."/>
            <person name="Sadzewicz L."/>
            <person name="Zhao X."/>
            <person name="Boylan J."/>
            <person name="Ott S."/>
            <person name="Bowen H."/>
            <person name="Vavikolanu K."/>
            <person name="Mehta A."/>
            <person name="Aluvathingal J."/>
            <person name="Nadendla S."/>
            <person name="Lowell S."/>
            <person name="Myers T."/>
            <person name="Yan Y."/>
            <person name="Sichtig H."/>
        </authorList>
    </citation>
    <scope>NUCLEOTIDE SEQUENCE [LARGE SCALE GENOMIC DNA]</scope>
    <source>
        <strain evidence="1 6">FDAARGOS_1141</strain>
    </source>
</reference>
<protein>
    <submittedName>
        <fullName evidence="1">DUF4286 family protein</fullName>
    </submittedName>
</protein>
<dbReference type="AlphaFoldDB" id="A0A2X2J033"/>
<accession>A0A2X2J033</accession>
<reference evidence="2 4" key="1">
    <citation type="submission" date="2018-06" db="EMBL/GenBank/DDBJ databases">
        <authorList>
            <consortium name="Pathogen Informatics"/>
            <person name="Doyle S."/>
        </authorList>
    </citation>
    <scope>NUCLEOTIDE SEQUENCE [LARGE SCALE GENOMIC DNA]</scope>
    <source>
        <strain evidence="2 4">NCTC11343</strain>
    </source>
</reference>
<dbReference type="EMBL" id="CP068224">
    <property type="protein sequence ID" value="QQT51932.1"/>
    <property type="molecule type" value="Genomic_DNA"/>
</dbReference>
<dbReference type="Proteomes" id="UP000432350">
    <property type="component" value="Unassembled WGS sequence"/>
</dbReference>
<name>A0A2X2J033_SPHMU</name>
<sequence length="96" mass="11385">MFLYNVSVIAEETIHQEVVSWIQDNIVQSQKFQVHFLEMLQSPHEGMTYCIQVILPTEDHIADFQQVHLIPLQQLISEVYKDKVFLFDSTMKYLKK</sequence>
<evidence type="ECO:0000313" key="3">
    <source>
        <dbReference type="EMBL" id="VXC97294.1"/>
    </source>
</evidence>
<dbReference type="InterPro" id="IPR025563">
    <property type="entry name" value="DUF4286"/>
</dbReference>
<evidence type="ECO:0000313" key="4">
    <source>
        <dbReference type="Proteomes" id="UP000251241"/>
    </source>
</evidence>
<evidence type="ECO:0000313" key="5">
    <source>
        <dbReference type="Proteomes" id="UP000432350"/>
    </source>
</evidence>
<accession>A0A654CUY8</accession>
<dbReference type="Proteomes" id="UP000251241">
    <property type="component" value="Unassembled WGS sequence"/>
</dbReference>
<keyword evidence="6" id="KW-1185">Reference proteome</keyword>
<dbReference type="EMBL" id="UAUU01000005">
    <property type="protein sequence ID" value="SPZ84986.1"/>
    <property type="molecule type" value="Genomic_DNA"/>
</dbReference>
<evidence type="ECO:0000313" key="2">
    <source>
        <dbReference type="EMBL" id="SPZ84986.1"/>
    </source>
</evidence>
<evidence type="ECO:0000313" key="6">
    <source>
        <dbReference type="Proteomes" id="UP000595498"/>
    </source>
</evidence>
<dbReference type="EMBL" id="CABWMV010000024">
    <property type="protein sequence ID" value="VXC97294.1"/>
    <property type="molecule type" value="Genomic_DNA"/>
</dbReference>